<evidence type="ECO:0000313" key="1">
    <source>
        <dbReference type="EMBL" id="KZR96483.1"/>
    </source>
</evidence>
<dbReference type="AlphaFoldDB" id="A0A164E6P3"/>
<dbReference type="EMBL" id="LRGB01024824">
    <property type="protein sequence ID" value="KZR96483.1"/>
    <property type="molecule type" value="Genomic_DNA"/>
</dbReference>
<keyword evidence="2" id="KW-1185">Reference proteome</keyword>
<accession>A0A164E6P3</accession>
<gene>
    <name evidence="1" type="ORF">APZ42_009152</name>
</gene>
<comment type="caution">
    <text evidence="1">The sequence shown here is derived from an EMBL/GenBank/DDBJ whole genome shotgun (WGS) entry which is preliminary data.</text>
</comment>
<evidence type="ECO:0000313" key="2">
    <source>
        <dbReference type="Proteomes" id="UP000076858"/>
    </source>
</evidence>
<name>A0A164E6P3_9CRUS</name>
<dbReference type="Proteomes" id="UP000076858">
    <property type="component" value="Unassembled WGS sequence"/>
</dbReference>
<sequence>MDSNLSAFALLYSHVRRKGGAIACPSVKGNGSVDRWSPLAASVFME</sequence>
<reference evidence="1 2" key="1">
    <citation type="submission" date="2016-03" db="EMBL/GenBank/DDBJ databases">
        <title>EvidentialGene: Evidence-directed Construction of Genes on Genomes.</title>
        <authorList>
            <person name="Gilbert D.G."/>
            <person name="Choi J.-H."/>
            <person name="Mockaitis K."/>
            <person name="Colbourne J."/>
            <person name="Pfrender M."/>
        </authorList>
    </citation>
    <scope>NUCLEOTIDE SEQUENCE [LARGE SCALE GENOMIC DNA]</scope>
    <source>
        <strain evidence="1 2">Xinb3</strain>
        <tissue evidence="1">Complete organism</tissue>
    </source>
</reference>
<protein>
    <submittedName>
        <fullName evidence="1">Uncharacterized protein</fullName>
    </submittedName>
</protein>
<organism evidence="1 2">
    <name type="scientific">Daphnia magna</name>
    <dbReference type="NCBI Taxonomy" id="35525"/>
    <lineage>
        <taxon>Eukaryota</taxon>
        <taxon>Metazoa</taxon>
        <taxon>Ecdysozoa</taxon>
        <taxon>Arthropoda</taxon>
        <taxon>Crustacea</taxon>
        <taxon>Branchiopoda</taxon>
        <taxon>Diplostraca</taxon>
        <taxon>Cladocera</taxon>
        <taxon>Anomopoda</taxon>
        <taxon>Daphniidae</taxon>
        <taxon>Daphnia</taxon>
    </lineage>
</organism>
<proteinExistence type="predicted"/>